<sequence>VVIGTTTVSTHESKNRSDLEKEEIEISQGVDASWDVVDESVFTKLKRKSREERKKEKKEKRRKERERKKEERAKRREAKKMGSISSSANSANDSSPNGCELKKPVESDPKVF</sequence>
<dbReference type="EMBL" id="BQXS01006349">
    <property type="protein sequence ID" value="GKT19423.1"/>
    <property type="molecule type" value="Genomic_DNA"/>
</dbReference>
<evidence type="ECO:0000313" key="3">
    <source>
        <dbReference type="Proteomes" id="UP001057375"/>
    </source>
</evidence>
<keyword evidence="3" id="KW-1185">Reference proteome</keyword>
<organism evidence="2 3">
    <name type="scientific">Aduncisulcus paluster</name>
    <dbReference type="NCBI Taxonomy" id="2918883"/>
    <lineage>
        <taxon>Eukaryota</taxon>
        <taxon>Metamonada</taxon>
        <taxon>Carpediemonas-like organisms</taxon>
        <taxon>Aduncisulcus</taxon>
    </lineage>
</organism>
<feature type="compositionally biased region" description="Basic and acidic residues" evidence="1">
    <location>
        <begin position="100"/>
        <end position="112"/>
    </location>
</feature>
<comment type="caution">
    <text evidence="2">The sequence shown here is derived from an EMBL/GenBank/DDBJ whole genome shotgun (WGS) entry which is preliminary data.</text>
</comment>
<feature type="compositionally biased region" description="Low complexity" evidence="1">
    <location>
        <begin position="83"/>
        <end position="95"/>
    </location>
</feature>
<evidence type="ECO:0000313" key="2">
    <source>
        <dbReference type="EMBL" id="GKT19423.1"/>
    </source>
</evidence>
<protein>
    <submittedName>
        <fullName evidence="2">Uncharacterized protein</fullName>
    </submittedName>
</protein>
<proteinExistence type="predicted"/>
<accession>A0ABQ5JXV4</accession>
<feature type="compositionally biased region" description="Basic residues" evidence="1">
    <location>
        <begin position="55"/>
        <end position="66"/>
    </location>
</feature>
<feature type="compositionally biased region" description="Polar residues" evidence="1">
    <location>
        <begin position="1"/>
        <end position="10"/>
    </location>
</feature>
<reference evidence="2" key="1">
    <citation type="submission" date="2022-03" db="EMBL/GenBank/DDBJ databases">
        <title>Draft genome sequence of Aduncisulcus paluster, a free-living microaerophilic Fornicata.</title>
        <authorList>
            <person name="Yuyama I."/>
            <person name="Kume K."/>
            <person name="Tamura T."/>
            <person name="Inagaki Y."/>
            <person name="Hashimoto T."/>
        </authorList>
    </citation>
    <scope>NUCLEOTIDE SEQUENCE</scope>
    <source>
        <strain evidence="2">NY0171</strain>
    </source>
</reference>
<feature type="region of interest" description="Disordered" evidence="1">
    <location>
        <begin position="47"/>
        <end position="112"/>
    </location>
</feature>
<feature type="non-terminal residue" evidence="2">
    <location>
        <position position="1"/>
    </location>
</feature>
<feature type="region of interest" description="Disordered" evidence="1">
    <location>
        <begin position="1"/>
        <end position="24"/>
    </location>
</feature>
<feature type="non-terminal residue" evidence="2">
    <location>
        <position position="112"/>
    </location>
</feature>
<evidence type="ECO:0000256" key="1">
    <source>
        <dbReference type="SAM" id="MobiDB-lite"/>
    </source>
</evidence>
<gene>
    <name evidence="2" type="ORF">ADUPG1_004322</name>
</gene>
<name>A0ABQ5JXV4_9EUKA</name>
<dbReference type="Proteomes" id="UP001057375">
    <property type="component" value="Unassembled WGS sequence"/>
</dbReference>